<dbReference type="InterPro" id="IPR034660">
    <property type="entry name" value="DinB/YfiT-like"/>
</dbReference>
<gene>
    <name evidence="4" type="ORF">ACHIPV_00840</name>
    <name evidence="3" type="ORF">ACHIRB_00990</name>
</gene>
<dbReference type="Pfam" id="PF11716">
    <property type="entry name" value="MDMPI_N"/>
    <property type="match status" value="1"/>
</dbReference>
<evidence type="ECO:0000313" key="5">
    <source>
        <dbReference type="Proteomes" id="UP001609176"/>
    </source>
</evidence>
<dbReference type="Proteomes" id="UP001609219">
    <property type="component" value="Unassembled WGS sequence"/>
</dbReference>
<name>A0ABW7JWQ5_9NOCA</name>
<accession>A0ABW7JWQ5</accession>
<proteinExistence type="predicted"/>
<keyword evidence="3" id="KW-0413">Isomerase</keyword>
<evidence type="ECO:0000313" key="3">
    <source>
        <dbReference type="EMBL" id="MFH5227173.1"/>
    </source>
</evidence>
<dbReference type="InterPro" id="IPR024344">
    <property type="entry name" value="MDMPI_metal-binding"/>
</dbReference>
<keyword evidence="6" id="KW-1185">Reference proteome</keyword>
<evidence type="ECO:0000256" key="1">
    <source>
        <dbReference type="SAM" id="MobiDB-lite"/>
    </source>
</evidence>
<organism evidence="3 6">
    <name type="scientific">Antrihabitans spumae</name>
    <dbReference type="NCBI Taxonomy" id="3373370"/>
    <lineage>
        <taxon>Bacteria</taxon>
        <taxon>Bacillati</taxon>
        <taxon>Actinomycetota</taxon>
        <taxon>Actinomycetes</taxon>
        <taxon>Mycobacteriales</taxon>
        <taxon>Nocardiaceae</taxon>
        <taxon>Antrihabitans</taxon>
    </lineage>
</organism>
<dbReference type="RefSeq" id="WP_395123232.1">
    <property type="nucleotide sequence ID" value="NZ_JBIMSN010000003.1"/>
</dbReference>
<comment type="caution">
    <text evidence="3">The sequence shown here is derived from an EMBL/GenBank/DDBJ whole genome shotgun (WGS) entry which is preliminary data.</text>
</comment>
<dbReference type="Proteomes" id="UP001609176">
    <property type="component" value="Unassembled WGS sequence"/>
</dbReference>
<evidence type="ECO:0000313" key="6">
    <source>
        <dbReference type="Proteomes" id="UP001609219"/>
    </source>
</evidence>
<dbReference type="SUPFAM" id="SSF109854">
    <property type="entry name" value="DinB/YfiT-like putative metalloenzymes"/>
    <property type="match status" value="1"/>
</dbReference>
<dbReference type="EMBL" id="JBIMSP010000001">
    <property type="protein sequence ID" value="MFH5240433.1"/>
    <property type="molecule type" value="Genomic_DNA"/>
</dbReference>
<evidence type="ECO:0000313" key="4">
    <source>
        <dbReference type="EMBL" id="MFH5240433.1"/>
    </source>
</evidence>
<protein>
    <submittedName>
        <fullName evidence="3">Maleylpyruvate isomerase N-terminal domain-containing protein</fullName>
    </submittedName>
</protein>
<dbReference type="EMBL" id="JBIMSN010000003">
    <property type="protein sequence ID" value="MFH5227173.1"/>
    <property type="molecule type" value="Genomic_DNA"/>
</dbReference>
<sequence length="96" mass="10373">MRADRIAALQAERTTVLDYCNALTDAEWSAPSAASGWTVQDVVAHLGATARAPFTPELITLLRTKEIERTNDVGVASGTTRLRPKRWPSSRPGVPG</sequence>
<feature type="region of interest" description="Disordered" evidence="1">
    <location>
        <begin position="72"/>
        <end position="96"/>
    </location>
</feature>
<evidence type="ECO:0000259" key="2">
    <source>
        <dbReference type="Pfam" id="PF11716"/>
    </source>
</evidence>
<dbReference type="Gene3D" id="1.20.120.450">
    <property type="entry name" value="dinb family like domain"/>
    <property type="match status" value="1"/>
</dbReference>
<reference evidence="5 6" key="1">
    <citation type="submission" date="2024-10" db="EMBL/GenBank/DDBJ databases">
        <authorList>
            <person name="Riesco R."/>
        </authorList>
    </citation>
    <scope>NUCLEOTIDE SEQUENCE [LARGE SCALE GENOMIC DNA]</scope>
    <source>
        <strain evidence="4 5">NCIMB 15448</strain>
        <strain evidence="3 6">NCIMB 15450</strain>
    </source>
</reference>
<feature type="domain" description="Mycothiol-dependent maleylpyruvate isomerase metal-binding" evidence="2">
    <location>
        <begin position="9"/>
        <end position="52"/>
    </location>
</feature>
<dbReference type="GO" id="GO:0016853">
    <property type="term" value="F:isomerase activity"/>
    <property type="evidence" value="ECO:0007669"/>
    <property type="project" value="UniProtKB-KW"/>
</dbReference>